<dbReference type="InterPro" id="IPR017938">
    <property type="entry name" value="Riboflavin_synthase-like_b-brl"/>
</dbReference>
<proteinExistence type="inferred from homology"/>
<dbReference type="InterPro" id="IPR001128">
    <property type="entry name" value="Cyt_P450"/>
</dbReference>
<dbReference type="PROSITE" id="PS51085">
    <property type="entry name" value="2FE2S_FER_2"/>
    <property type="match status" value="1"/>
</dbReference>
<evidence type="ECO:0000313" key="4">
    <source>
        <dbReference type="EMBL" id="QTP53240.1"/>
    </source>
</evidence>
<dbReference type="InterPro" id="IPR002397">
    <property type="entry name" value="Cyt_P450_B"/>
</dbReference>
<dbReference type="PANTHER" id="PTHR46696">
    <property type="entry name" value="P450, PUTATIVE (EUROFUNG)-RELATED"/>
    <property type="match status" value="1"/>
</dbReference>
<dbReference type="InterPro" id="IPR039261">
    <property type="entry name" value="FNR_nucleotide-bd"/>
</dbReference>
<dbReference type="InterPro" id="IPR012675">
    <property type="entry name" value="Beta-grasp_dom_sf"/>
</dbReference>
<dbReference type="InterPro" id="IPR017972">
    <property type="entry name" value="Cyt_P450_CS"/>
</dbReference>
<dbReference type="EMBL" id="CP053381">
    <property type="protein sequence ID" value="QTP53240.1"/>
    <property type="molecule type" value="Genomic_DNA"/>
</dbReference>
<dbReference type="CDD" id="cd00207">
    <property type="entry name" value="fer2"/>
    <property type="match status" value="1"/>
</dbReference>
<dbReference type="PRINTS" id="PR00359">
    <property type="entry name" value="BP450"/>
</dbReference>
<name>A0ABX7VYM6_9GAMM</name>
<dbReference type="InterPro" id="IPR001041">
    <property type="entry name" value="2Fe-2S_ferredoxin-type"/>
</dbReference>
<dbReference type="PANTHER" id="PTHR46696:SF6">
    <property type="entry name" value="P450, PUTATIVE (EUROFUNG)-RELATED"/>
    <property type="match status" value="1"/>
</dbReference>
<dbReference type="InterPro" id="IPR036010">
    <property type="entry name" value="2Fe-2S_ferredoxin-like_sf"/>
</dbReference>
<dbReference type="Gene3D" id="2.40.30.10">
    <property type="entry name" value="Translation factors"/>
    <property type="match status" value="1"/>
</dbReference>
<dbReference type="SUPFAM" id="SSF63380">
    <property type="entry name" value="Riboflavin synthase domain-like"/>
    <property type="match status" value="1"/>
</dbReference>
<dbReference type="SUPFAM" id="SSF48264">
    <property type="entry name" value="Cytochrome P450"/>
    <property type="match status" value="1"/>
</dbReference>
<organism evidence="4 5">
    <name type="scientific">Billgrantia sulfidoxydans</name>
    <dbReference type="NCBI Taxonomy" id="2733484"/>
    <lineage>
        <taxon>Bacteria</taxon>
        <taxon>Pseudomonadati</taxon>
        <taxon>Pseudomonadota</taxon>
        <taxon>Gammaproteobacteria</taxon>
        <taxon>Oceanospirillales</taxon>
        <taxon>Halomonadaceae</taxon>
        <taxon>Billgrantia</taxon>
    </lineage>
</organism>
<feature type="domain" description="2Fe-2S ferredoxin-type" evidence="2">
    <location>
        <begin position="698"/>
        <end position="783"/>
    </location>
</feature>
<dbReference type="Gene3D" id="3.40.50.80">
    <property type="entry name" value="Nucleotide-binding domain of ferredoxin-NADP reductase (FNR) module"/>
    <property type="match status" value="1"/>
</dbReference>
<evidence type="ECO:0000259" key="3">
    <source>
        <dbReference type="PROSITE" id="PS51384"/>
    </source>
</evidence>
<dbReference type="InterPro" id="IPR036396">
    <property type="entry name" value="Cyt_P450_sf"/>
</dbReference>
<evidence type="ECO:0000259" key="2">
    <source>
        <dbReference type="PROSITE" id="PS51085"/>
    </source>
</evidence>
<gene>
    <name evidence="4" type="ORF">HNO51_00255</name>
</gene>
<feature type="domain" description="FAD-binding FR-type" evidence="3">
    <location>
        <begin position="469"/>
        <end position="570"/>
    </location>
</feature>
<accession>A0ABX7VYM6</accession>
<dbReference type="Gene3D" id="1.10.630.10">
    <property type="entry name" value="Cytochrome P450"/>
    <property type="match status" value="1"/>
</dbReference>
<dbReference type="Pfam" id="PF00067">
    <property type="entry name" value="p450"/>
    <property type="match status" value="1"/>
</dbReference>
<keyword evidence="5" id="KW-1185">Reference proteome</keyword>
<dbReference type="InterPro" id="IPR006058">
    <property type="entry name" value="2Fe2S_fd_BS"/>
</dbReference>
<dbReference type="PROSITE" id="PS51384">
    <property type="entry name" value="FAD_FR"/>
    <property type="match status" value="1"/>
</dbReference>
<dbReference type="InterPro" id="IPR017927">
    <property type="entry name" value="FAD-bd_FR_type"/>
</dbReference>
<dbReference type="SUPFAM" id="SSF52343">
    <property type="entry name" value="Ferredoxin reductase-like, C-terminal NADP-linked domain"/>
    <property type="match status" value="1"/>
</dbReference>
<dbReference type="PROSITE" id="PS00086">
    <property type="entry name" value="CYTOCHROME_P450"/>
    <property type="match status" value="1"/>
</dbReference>
<dbReference type="CDD" id="cd11078">
    <property type="entry name" value="CYP130-like"/>
    <property type="match status" value="1"/>
</dbReference>
<dbReference type="RefSeq" id="WP_209538228.1">
    <property type="nucleotide sequence ID" value="NZ_CP053381.1"/>
</dbReference>
<dbReference type="Gene3D" id="3.10.20.30">
    <property type="match status" value="1"/>
</dbReference>
<dbReference type="Proteomes" id="UP000671868">
    <property type="component" value="Chromosome"/>
</dbReference>
<comment type="similarity">
    <text evidence="1">Belongs to the cytochrome P450 family.</text>
</comment>
<sequence>MTSATRRNETDTGAGVCPFHGAGAPSMAPNGCPVSPRAAAFDPFDRPYQLDPAEALRWSREQEPVFYSPRLGYWVVSRYDDIKAIFRDNLTFSPSIALEKITPASDEALAVLERYDYGMNRTLVNEDEPAHMARRRELLDAFTPEALEAHAPMVRRLVREKLDAIIDRGRADLVAEMFWEVPLTVALHFLGVPEEDMEQLRRFSVAHTLNTWGRPSPEQQVEVAEGVGKFWQYSGEVLRKMQARPEGHGWMYDMIEKNRHKPDIVTDNYLHSMMMAIIVAAHETTALATANAFRQLLSRPAVWADLCDNPALIPAAAEECLRHSGSVVAWRRIATREVEVGGVTIPEGGRILMVTASGNHDPAHFENPDELDIYRDNAVDHLTFGYGSHQCMGKNLGRMEMRIFLEEFTRRLPHLELEEQEFTFLPNTSFRGPEALWVRWDPVQNPERRDPAVRSAQRDFPVGAPSRQDIAREMVVAKVQTAAKGVLQIALEDPHGRRVPAWSPGSHVDLIVGDYVRKYSLCGEVDDPYWLQIAVLREEAGRGGSAWIHEHLKPGMPLRLRGPKNHFRLDESAGRYVLIAGGIGITPIIAMADRLKRLGKSYELHYAGRSRASMAFVERLERDHGETLRLYRKDRGERLDLAALLAEPSENTLLYACGPERLLAALEAGTHHWPEGSLHVEHFTAEGALLDPEHEHAFEVELTDSELVVEVAADRTLLQALRAAGVDVPSDCEEGLCGSCQVEVVEGEIDHRDKVLTAAERAGQDRLMSCCSRAKGKRLKLAL</sequence>
<reference evidence="4 5" key="1">
    <citation type="journal article" date="2021" name="Front. Microbiol.">
        <title>Aerobic Denitrification and Heterotrophic Sulfur Oxidation in the Genus Halomonas Revealed by Six Novel Species Characterizations and Genome-Based Analysis.</title>
        <authorList>
            <person name="Wang L."/>
            <person name="Shao Z."/>
        </authorList>
    </citation>
    <scope>NUCLEOTIDE SEQUENCE [LARGE SCALE GENOMIC DNA]</scope>
    <source>
        <strain evidence="4 5">MCCC 1A11059</strain>
    </source>
</reference>
<evidence type="ECO:0000313" key="5">
    <source>
        <dbReference type="Proteomes" id="UP000671868"/>
    </source>
</evidence>
<dbReference type="PROSITE" id="PS00197">
    <property type="entry name" value="2FE2S_FER_1"/>
    <property type="match status" value="1"/>
</dbReference>
<dbReference type="CDD" id="cd06185">
    <property type="entry name" value="PDR_like"/>
    <property type="match status" value="1"/>
</dbReference>
<dbReference type="SUPFAM" id="SSF54292">
    <property type="entry name" value="2Fe-2S ferredoxin-like"/>
    <property type="match status" value="1"/>
</dbReference>
<evidence type="ECO:0000256" key="1">
    <source>
        <dbReference type="ARBA" id="ARBA00010617"/>
    </source>
</evidence>
<dbReference type="Pfam" id="PF00111">
    <property type="entry name" value="Fer2"/>
    <property type="match status" value="1"/>
</dbReference>
<protein>
    <submittedName>
        <fullName evidence="4">Cytochrome P450</fullName>
    </submittedName>
</protein>